<sequence length="75" mass="8881">MEAIAQPTVVRVLCGINPSDDTYYRLTFYDTGTVRIERPYSLCDTHQPVETIEEAAERHKWLVWDIEEHQTEQWV</sequence>
<dbReference type="Proteomes" id="UP001501175">
    <property type="component" value="Unassembled WGS sequence"/>
</dbReference>
<evidence type="ECO:0000313" key="1">
    <source>
        <dbReference type="EMBL" id="GAA4469682.1"/>
    </source>
</evidence>
<gene>
    <name evidence="1" type="ORF">GCM10023189_57100</name>
</gene>
<dbReference type="EMBL" id="BAABHD010000084">
    <property type="protein sequence ID" value="GAA4469682.1"/>
    <property type="molecule type" value="Genomic_DNA"/>
</dbReference>
<organism evidence="1 2">
    <name type="scientific">Nibrella saemangeumensis</name>
    <dbReference type="NCBI Taxonomy" id="1084526"/>
    <lineage>
        <taxon>Bacteria</taxon>
        <taxon>Pseudomonadati</taxon>
        <taxon>Bacteroidota</taxon>
        <taxon>Cytophagia</taxon>
        <taxon>Cytophagales</taxon>
        <taxon>Spirosomataceae</taxon>
        <taxon>Nibrella</taxon>
    </lineage>
</organism>
<dbReference type="RefSeq" id="WP_345249650.1">
    <property type="nucleotide sequence ID" value="NZ_BAABHD010000084.1"/>
</dbReference>
<proteinExistence type="predicted"/>
<protein>
    <submittedName>
        <fullName evidence="1">Uncharacterized protein</fullName>
    </submittedName>
</protein>
<keyword evidence="2" id="KW-1185">Reference proteome</keyword>
<evidence type="ECO:0000313" key="2">
    <source>
        <dbReference type="Proteomes" id="UP001501175"/>
    </source>
</evidence>
<comment type="caution">
    <text evidence="1">The sequence shown here is derived from an EMBL/GenBank/DDBJ whole genome shotgun (WGS) entry which is preliminary data.</text>
</comment>
<accession>A0ABP8NQL3</accession>
<reference evidence="2" key="1">
    <citation type="journal article" date="2019" name="Int. J. Syst. Evol. Microbiol.">
        <title>The Global Catalogue of Microorganisms (GCM) 10K type strain sequencing project: providing services to taxonomists for standard genome sequencing and annotation.</title>
        <authorList>
            <consortium name="The Broad Institute Genomics Platform"/>
            <consortium name="The Broad Institute Genome Sequencing Center for Infectious Disease"/>
            <person name="Wu L."/>
            <person name="Ma J."/>
        </authorList>
    </citation>
    <scope>NUCLEOTIDE SEQUENCE [LARGE SCALE GENOMIC DNA]</scope>
    <source>
        <strain evidence="2">JCM 17927</strain>
    </source>
</reference>
<name>A0ABP8NQL3_9BACT</name>